<dbReference type="CDD" id="cd01630">
    <property type="entry name" value="HAD_KDO-like"/>
    <property type="match status" value="1"/>
</dbReference>
<dbReference type="SFLD" id="SFLDG01138">
    <property type="entry name" value="C1.6.2:_Deoxy-d-mannose-octulo"/>
    <property type="match status" value="1"/>
</dbReference>
<evidence type="ECO:0000256" key="10">
    <source>
        <dbReference type="ARBA" id="ARBA00031051"/>
    </source>
</evidence>
<comment type="similarity">
    <text evidence="3 11">Belongs to the KdsC family.</text>
</comment>
<keyword evidence="9 11" id="KW-0460">Magnesium</keyword>
<dbReference type="InterPro" id="IPR023214">
    <property type="entry name" value="HAD_sf"/>
</dbReference>
<accession>A0A328BYK8</accession>
<feature type="binding site" evidence="12">
    <location>
        <position position="14"/>
    </location>
    <ligand>
        <name>Mg(2+)</name>
        <dbReference type="ChEBI" id="CHEBI:18420"/>
    </ligand>
</feature>
<comment type="cofactor">
    <cofactor evidence="2 11 12">
        <name>Mg(2+)</name>
        <dbReference type="ChEBI" id="CHEBI:18420"/>
    </cofactor>
</comment>
<comment type="caution">
    <text evidence="13">The sequence shown here is derived from an EMBL/GenBank/DDBJ whole genome shotgun (WGS) entry which is preliminary data.</text>
</comment>
<dbReference type="SFLD" id="SFLDF00036">
    <property type="entry name" value="deoxy-d-mannose-octulosonate_8"/>
    <property type="match status" value="1"/>
</dbReference>
<dbReference type="GO" id="GO:0008781">
    <property type="term" value="F:N-acylneuraminate cytidylyltransferase activity"/>
    <property type="evidence" value="ECO:0007669"/>
    <property type="project" value="TreeGrafter"/>
</dbReference>
<dbReference type="InterPro" id="IPR036412">
    <property type="entry name" value="HAD-like_sf"/>
</dbReference>
<dbReference type="GO" id="GO:0046872">
    <property type="term" value="F:metal ion binding"/>
    <property type="evidence" value="ECO:0007669"/>
    <property type="project" value="UniProtKB-UniRule"/>
</dbReference>
<name>A0A328BYK8_9PAST</name>
<dbReference type="EMBL" id="PTPX01000007">
    <property type="protein sequence ID" value="RAL19283.1"/>
    <property type="molecule type" value="Genomic_DNA"/>
</dbReference>
<dbReference type="PANTHER" id="PTHR21485:SF3">
    <property type="entry name" value="N-ACYLNEURAMINATE CYTIDYLYLTRANSFERASE"/>
    <property type="match status" value="1"/>
</dbReference>
<dbReference type="AlphaFoldDB" id="A0A328BYK8"/>
<dbReference type="RefSeq" id="WP_111749569.1">
    <property type="nucleotide sequence ID" value="NZ_PTPX01000007.1"/>
</dbReference>
<keyword evidence="14" id="KW-1185">Reference proteome</keyword>
<evidence type="ECO:0000256" key="12">
    <source>
        <dbReference type="PIRSR" id="PIRSR006118-2"/>
    </source>
</evidence>
<proteinExistence type="inferred from homology"/>
<dbReference type="PIRSF" id="PIRSF006118">
    <property type="entry name" value="KDO8-P_Ptase"/>
    <property type="match status" value="1"/>
</dbReference>
<evidence type="ECO:0000256" key="11">
    <source>
        <dbReference type="PIRNR" id="PIRNR006118"/>
    </source>
</evidence>
<reference evidence="14" key="1">
    <citation type="submission" date="2018-02" db="EMBL/GenBank/DDBJ databases">
        <title>Glaesserella australis sp. nov., isolated from the lungs of pigs.</title>
        <authorList>
            <person name="Turni C."/>
            <person name="Christensen H."/>
        </authorList>
    </citation>
    <scope>NUCLEOTIDE SEQUENCE [LARGE SCALE GENOMIC DNA]</scope>
    <source>
        <strain evidence="14">HS4635</strain>
    </source>
</reference>
<dbReference type="NCBIfam" id="TIGR01670">
    <property type="entry name" value="KdsC-phosphatas"/>
    <property type="match status" value="1"/>
</dbReference>
<evidence type="ECO:0000256" key="5">
    <source>
        <dbReference type="ARBA" id="ARBA00013066"/>
    </source>
</evidence>
<feature type="binding site" evidence="12">
    <location>
        <position position="107"/>
    </location>
    <ligand>
        <name>Mg(2+)</name>
        <dbReference type="ChEBI" id="CHEBI:18420"/>
    </ligand>
</feature>
<evidence type="ECO:0000256" key="3">
    <source>
        <dbReference type="ARBA" id="ARBA00005893"/>
    </source>
</evidence>
<evidence type="ECO:0000256" key="2">
    <source>
        <dbReference type="ARBA" id="ARBA00001946"/>
    </source>
</evidence>
<evidence type="ECO:0000256" key="7">
    <source>
        <dbReference type="ARBA" id="ARBA00022723"/>
    </source>
</evidence>
<evidence type="ECO:0000256" key="9">
    <source>
        <dbReference type="ARBA" id="ARBA00022842"/>
    </source>
</evidence>
<dbReference type="Gene3D" id="3.40.50.1000">
    <property type="entry name" value="HAD superfamily/HAD-like"/>
    <property type="match status" value="1"/>
</dbReference>
<keyword evidence="7 11" id="KW-0479">Metal-binding</keyword>
<gene>
    <name evidence="13" type="ORF">C5N92_03965</name>
</gene>
<evidence type="ECO:0000256" key="4">
    <source>
        <dbReference type="ARBA" id="ARBA00011881"/>
    </source>
</evidence>
<keyword evidence="8 11" id="KW-0378">Hydrolase</keyword>
<dbReference type="InterPro" id="IPR050793">
    <property type="entry name" value="CMP-NeuNAc_synthase"/>
</dbReference>
<evidence type="ECO:0000256" key="6">
    <source>
        <dbReference type="ARBA" id="ARBA00020092"/>
    </source>
</evidence>
<comment type="subunit">
    <text evidence="4 11">Homotetramer.</text>
</comment>
<dbReference type="GO" id="GO:0009103">
    <property type="term" value="P:lipopolysaccharide biosynthetic process"/>
    <property type="evidence" value="ECO:0007669"/>
    <property type="project" value="UniProtKB-UniRule"/>
</dbReference>
<evidence type="ECO:0000256" key="1">
    <source>
        <dbReference type="ARBA" id="ARBA00000898"/>
    </source>
</evidence>
<dbReference type="OrthoDB" id="9805604at2"/>
<evidence type="ECO:0000256" key="8">
    <source>
        <dbReference type="ARBA" id="ARBA00022801"/>
    </source>
</evidence>
<organism evidence="13 14">
    <name type="scientific">Glaesserella australis</name>
    <dbReference type="NCBI Taxonomy" id="2094024"/>
    <lineage>
        <taxon>Bacteria</taxon>
        <taxon>Pseudomonadati</taxon>
        <taxon>Pseudomonadota</taxon>
        <taxon>Gammaproteobacteria</taxon>
        <taxon>Pasteurellales</taxon>
        <taxon>Pasteurellaceae</taxon>
        <taxon>Glaesserella</taxon>
    </lineage>
</organism>
<dbReference type="Proteomes" id="UP000248689">
    <property type="component" value="Unassembled WGS sequence"/>
</dbReference>
<dbReference type="EC" id="3.1.3.45" evidence="5 11"/>
<comment type="catalytic activity">
    <reaction evidence="1 11">
        <text>3-deoxy-alpha-D-manno-2-octulosonate-8-phosphate + H2O = 3-deoxy-alpha-D-manno-oct-2-ulosonate + phosphate</text>
        <dbReference type="Rhea" id="RHEA:11500"/>
        <dbReference type="ChEBI" id="CHEBI:15377"/>
        <dbReference type="ChEBI" id="CHEBI:43474"/>
        <dbReference type="ChEBI" id="CHEBI:85985"/>
        <dbReference type="ChEBI" id="CHEBI:85986"/>
        <dbReference type="EC" id="3.1.3.45"/>
    </reaction>
</comment>
<comment type="function">
    <text evidence="11">Catalyzes the hydrolysis of 3-deoxy-D-manno-octulosonate 8-phosphate (KDO 8-P) to 3-deoxy-D-manno-octulosonate (KDO) and inorganic phosphate.</text>
</comment>
<dbReference type="SUPFAM" id="SSF56784">
    <property type="entry name" value="HAD-like"/>
    <property type="match status" value="1"/>
</dbReference>
<dbReference type="InterPro" id="IPR010023">
    <property type="entry name" value="KdsC_fam"/>
</dbReference>
<dbReference type="PANTHER" id="PTHR21485">
    <property type="entry name" value="HAD SUPERFAMILY MEMBERS CMAS AND KDSC"/>
    <property type="match status" value="1"/>
</dbReference>
<dbReference type="FunFam" id="3.40.50.1000:FF:000029">
    <property type="entry name" value="3-deoxy-D-manno-octulosonate 8-phosphate phosphatase KdsC"/>
    <property type="match status" value="1"/>
</dbReference>
<sequence length="180" mass="19549">MQQKLSNIKLVITDVDGVLTDGSLYYSENGETLKYFNVKDGLGIKMLLACGIQVAVLSGGDTPILRRRIKDLGIPLYQLGKMSKRQACFDLMQQAGVSAEETAFLGDDTLDLPAFEVCGLAVAVGNAFDYVKNQADLVLTRDGGDAAFRELSDMILKAQGKEEVYATADGFMKVVHQMAQ</sequence>
<dbReference type="Pfam" id="PF08282">
    <property type="entry name" value="Hydrolase_3"/>
    <property type="match status" value="1"/>
</dbReference>
<protein>
    <recommendedName>
        <fullName evidence="6 11">3-deoxy-D-manno-octulosonate 8-phosphate phosphatase KdsC</fullName>
        <ecNumber evidence="5 11">3.1.3.45</ecNumber>
    </recommendedName>
    <alternativeName>
        <fullName evidence="10 11">KDO 8-P phosphatase</fullName>
    </alternativeName>
</protein>
<evidence type="ECO:0000313" key="14">
    <source>
        <dbReference type="Proteomes" id="UP000248689"/>
    </source>
</evidence>
<dbReference type="SFLD" id="SFLDS00003">
    <property type="entry name" value="Haloacid_Dehalogenase"/>
    <property type="match status" value="1"/>
</dbReference>
<dbReference type="InterPro" id="IPR006549">
    <property type="entry name" value="HAD-SF_hydro_IIIA"/>
</dbReference>
<dbReference type="SFLD" id="SFLDG01136">
    <property type="entry name" value="C1.6:_Phosphoserine_Phosphatas"/>
    <property type="match status" value="1"/>
</dbReference>
<dbReference type="NCBIfam" id="TIGR01662">
    <property type="entry name" value="HAD-SF-IIIA"/>
    <property type="match status" value="1"/>
</dbReference>
<keyword evidence="11" id="KW-0448">Lipopolysaccharide biosynthesis</keyword>
<evidence type="ECO:0000313" key="13">
    <source>
        <dbReference type="EMBL" id="RAL19283.1"/>
    </source>
</evidence>
<dbReference type="GO" id="GO:0019143">
    <property type="term" value="F:3-deoxy-manno-octulosonate-8-phosphatase activity"/>
    <property type="evidence" value="ECO:0007669"/>
    <property type="project" value="UniProtKB-UniRule"/>
</dbReference>
<feature type="binding site" evidence="12">
    <location>
        <position position="16"/>
    </location>
    <ligand>
        <name>substrate</name>
    </ligand>
</feature>